<sequence length="87" mass="9780">MLISVQSRCLHVRDSILLTRHHIEAEFDKVWKLAPGQFYNEEPVKTALQKLASNKAFQGYVPRPGLAPNSQSHLVIVTISFVKGARP</sequence>
<evidence type="ECO:0000313" key="1">
    <source>
        <dbReference type="EMBL" id="MBB5057880.1"/>
    </source>
</evidence>
<proteinExistence type="predicted"/>
<dbReference type="EMBL" id="JACHIP010000003">
    <property type="protein sequence ID" value="MBB5057880.1"/>
    <property type="molecule type" value="Genomic_DNA"/>
</dbReference>
<gene>
    <name evidence="1" type="ORF">HDF16_002586</name>
</gene>
<comment type="caution">
    <text evidence="1">The sequence shown here is derived from an EMBL/GenBank/DDBJ whole genome shotgun (WGS) entry which is preliminary data.</text>
</comment>
<protein>
    <submittedName>
        <fullName evidence="1">Uncharacterized protein</fullName>
    </submittedName>
</protein>
<organism evidence="1 2">
    <name type="scientific">Granulicella aggregans</name>
    <dbReference type="NCBI Taxonomy" id="474949"/>
    <lineage>
        <taxon>Bacteria</taxon>
        <taxon>Pseudomonadati</taxon>
        <taxon>Acidobacteriota</taxon>
        <taxon>Terriglobia</taxon>
        <taxon>Terriglobales</taxon>
        <taxon>Acidobacteriaceae</taxon>
        <taxon>Granulicella</taxon>
    </lineage>
</organism>
<keyword evidence="2" id="KW-1185">Reference proteome</keyword>
<reference evidence="1 2" key="1">
    <citation type="submission" date="2020-08" db="EMBL/GenBank/DDBJ databases">
        <title>Genomic Encyclopedia of Type Strains, Phase IV (KMG-V): Genome sequencing to study the core and pangenomes of soil and plant-associated prokaryotes.</title>
        <authorList>
            <person name="Whitman W."/>
        </authorList>
    </citation>
    <scope>NUCLEOTIDE SEQUENCE [LARGE SCALE GENOMIC DNA]</scope>
    <source>
        <strain evidence="1 2">M8UP14</strain>
    </source>
</reference>
<evidence type="ECO:0000313" key="2">
    <source>
        <dbReference type="Proteomes" id="UP000540989"/>
    </source>
</evidence>
<accession>A0A7W7ZDF6</accession>
<dbReference type="AlphaFoldDB" id="A0A7W7ZDF6"/>
<name>A0A7W7ZDF6_9BACT</name>
<dbReference type="Proteomes" id="UP000540989">
    <property type="component" value="Unassembled WGS sequence"/>
</dbReference>